<dbReference type="AlphaFoldDB" id="A0A1G2G8N6"/>
<gene>
    <name evidence="2" type="ORF">A3J54_01110</name>
</gene>
<evidence type="ECO:0000313" key="2">
    <source>
        <dbReference type="EMBL" id="OGZ46619.1"/>
    </source>
</evidence>
<evidence type="ECO:0000259" key="1">
    <source>
        <dbReference type="Pfam" id="PF01883"/>
    </source>
</evidence>
<reference evidence="2 3" key="1">
    <citation type="journal article" date="2016" name="Nat. Commun.">
        <title>Thousands of microbial genomes shed light on interconnected biogeochemical processes in an aquifer system.</title>
        <authorList>
            <person name="Anantharaman K."/>
            <person name="Brown C.T."/>
            <person name="Hug L.A."/>
            <person name="Sharon I."/>
            <person name="Castelle C.J."/>
            <person name="Probst A.J."/>
            <person name="Thomas B.C."/>
            <person name="Singh A."/>
            <person name="Wilkins M.J."/>
            <person name="Karaoz U."/>
            <person name="Brodie E.L."/>
            <person name="Williams K.H."/>
            <person name="Hubbard S.S."/>
            <person name="Banfield J.F."/>
        </authorList>
    </citation>
    <scope>NUCLEOTIDE SEQUENCE [LARGE SCALE GENOMIC DNA]</scope>
</reference>
<dbReference type="InterPro" id="IPR002744">
    <property type="entry name" value="MIP18-like"/>
</dbReference>
<evidence type="ECO:0000313" key="3">
    <source>
        <dbReference type="Proteomes" id="UP000176576"/>
    </source>
</evidence>
<dbReference type="Gene3D" id="3.30.300.130">
    <property type="entry name" value="Fe-S cluster assembly (FSCA)"/>
    <property type="match status" value="1"/>
</dbReference>
<dbReference type="Pfam" id="PF01883">
    <property type="entry name" value="FeS_assembly_P"/>
    <property type="match status" value="1"/>
</dbReference>
<comment type="caution">
    <text evidence="2">The sequence shown here is derived from an EMBL/GenBank/DDBJ whole genome shotgun (WGS) entry which is preliminary data.</text>
</comment>
<protein>
    <recommendedName>
        <fullName evidence="1">MIP18 family-like domain-containing protein</fullName>
    </recommendedName>
</protein>
<name>A0A1G2G8N6_9BACT</name>
<dbReference type="EMBL" id="MHNN01000007">
    <property type="protein sequence ID" value="OGZ46619.1"/>
    <property type="molecule type" value="Genomic_DNA"/>
</dbReference>
<accession>A0A1G2G8N6</accession>
<sequence length="96" mass="10984">MKMKDDIIKALQSVDDPELGIDIYTLGLIYDVQVSEAGDVYVKMTHTTPLCPFGNEITKKVKEAIYQYTRPKSLKIEIVFDPPWKPPKKLREMLGV</sequence>
<dbReference type="SUPFAM" id="SSF117916">
    <property type="entry name" value="Fe-S cluster assembly (FSCA) domain-like"/>
    <property type="match status" value="1"/>
</dbReference>
<proteinExistence type="predicted"/>
<dbReference type="PANTHER" id="PTHR42831">
    <property type="entry name" value="FE-S PROTEIN MATURATION AUXILIARY FACTOR YITW"/>
    <property type="match status" value="1"/>
</dbReference>
<dbReference type="InterPro" id="IPR052339">
    <property type="entry name" value="Fe-S_Maturation_MIP18"/>
</dbReference>
<feature type="domain" description="MIP18 family-like" evidence="1">
    <location>
        <begin position="4"/>
        <end position="67"/>
    </location>
</feature>
<dbReference type="Proteomes" id="UP000176576">
    <property type="component" value="Unassembled WGS sequence"/>
</dbReference>
<organism evidence="2 3">
    <name type="scientific">Candidatus Ryanbacteria bacterium RIFCSPHIGHO2_02_FULL_45_13b</name>
    <dbReference type="NCBI Taxonomy" id="1802117"/>
    <lineage>
        <taxon>Bacteria</taxon>
        <taxon>Candidatus Ryaniibacteriota</taxon>
    </lineage>
</organism>
<dbReference type="STRING" id="1802117.A3J54_01110"/>
<dbReference type="PANTHER" id="PTHR42831:SF1">
    <property type="entry name" value="FE-S PROTEIN MATURATION AUXILIARY FACTOR YITW"/>
    <property type="match status" value="1"/>
</dbReference>
<dbReference type="InterPro" id="IPR034904">
    <property type="entry name" value="FSCA_dom_sf"/>
</dbReference>